<name>A0A251SZF8_HELAN</name>
<keyword evidence="3" id="KW-0547">Nucleotide-binding</keyword>
<evidence type="ECO:0000256" key="4">
    <source>
        <dbReference type="ARBA" id="ARBA00022801"/>
    </source>
</evidence>
<evidence type="ECO:0000256" key="10">
    <source>
        <dbReference type="ARBA" id="ARBA00034617"/>
    </source>
</evidence>
<evidence type="ECO:0000313" key="16">
    <source>
        <dbReference type="EMBL" id="OTG03822.1"/>
    </source>
</evidence>
<evidence type="ECO:0000259" key="14">
    <source>
        <dbReference type="PROSITE" id="PS51192"/>
    </source>
</evidence>
<feature type="compositionally biased region" description="Polar residues" evidence="13">
    <location>
        <begin position="876"/>
        <end position="886"/>
    </location>
</feature>
<keyword evidence="5 16" id="KW-0347">Helicase</keyword>
<feature type="compositionally biased region" description="Low complexity" evidence="13">
    <location>
        <begin position="484"/>
        <end position="493"/>
    </location>
</feature>
<dbReference type="SMART" id="SM00487">
    <property type="entry name" value="DEXDc"/>
    <property type="match status" value="1"/>
</dbReference>
<dbReference type="EC" id="5.6.2.4" evidence="11"/>
<dbReference type="GO" id="GO:0006260">
    <property type="term" value="P:DNA replication"/>
    <property type="evidence" value="ECO:0000318"/>
    <property type="project" value="GO_Central"/>
</dbReference>
<dbReference type="PROSITE" id="PS51192">
    <property type="entry name" value="HELICASE_ATP_BIND_1"/>
    <property type="match status" value="1"/>
</dbReference>
<dbReference type="FunFam" id="3.40.50.300:FF:001334">
    <property type="entry name" value="ATP-dependent DNA helicase Q-like 5"/>
    <property type="match status" value="1"/>
</dbReference>
<comment type="similarity">
    <text evidence="2">Belongs to the helicase family. RecQ subfamily.</text>
</comment>
<dbReference type="GO" id="GO:0005634">
    <property type="term" value="C:nucleus"/>
    <property type="evidence" value="ECO:0000318"/>
    <property type="project" value="GO_Central"/>
</dbReference>
<feature type="compositionally biased region" description="Polar residues" evidence="13">
    <location>
        <begin position="599"/>
        <end position="624"/>
    </location>
</feature>
<dbReference type="InterPro" id="IPR011545">
    <property type="entry name" value="DEAD/DEAH_box_helicase_dom"/>
</dbReference>
<evidence type="ECO:0000313" key="17">
    <source>
        <dbReference type="Proteomes" id="UP000215914"/>
    </source>
</evidence>
<evidence type="ECO:0000259" key="15">
    <source>
        <dbReference type="PROSITE" id="PS51194"/>
    </source>
</evidence>
<dbReference type="GO" id="GO:0005524">
    <property type="term" value="F:ATP binding"/>
    <property type="evidence" value="ECO:0007669"/>
    <property type="project" value="UniProtKB-KW"/>
</dbReference>
<feature type="compositionally biased region" description="Low complexity" evidence="13">
    <location>
        <begin position="888"/>
        <end position="898"/>
    </location>
</feature>
<feature type="compositionally biased region" description="Polar residues" evidence="13">
    <location>
        <begin position="331"/>
        <end position="342"/>
    </location>
</feature>
<dbReference type="NCBIfam" id="TIGR00614">
    <property type="entry name" value="recQ_fam"/>
    <property type="match status" value="1"/>
</dbReference>
<dbReference type="InterPro" id="IPR014001">
    <property type="entry name" value="Helicase_ATP-bd"/>
</dbReference>
<feature type="domain" description="Helicase ATP-binding" evidence="14">
    <location>
        <begin position="1147"/>
        <end position="1317"/>
    </location>
</feature>
<comment type="catalytic activity">
    <reaction evidence="12">
        <text>ATP + H2O = ADP + phosphate + H(+)</text>
        <dbReference type="Rhea" id="RHEA:13065"/>
        <dbReference type="ChEBI" id="CHEBI:15377"/>
        <dbReference type="ChEBI" id="CHEBI:15378"/>
        <dbReference type="ChEBI" id="CHEBI:30616"/>
        <dbReference type="ChEBI" id="CHEBI:43474"/>
        <dbReference type="ChEBI" id="CHEBI:456216"/>
    </reaction>
</comment>
<dbReference type="GO" id="GO:0000724">
    <property type="term" value="P:double-strand break repair via homologous recombination"/>
    <property type="evidence" value="ECO:0000318"/>
    <property type="project" value="GO_Central"/>
</dbReference>
<dbReference type="InterPro" id="IPR001650">
    <property type="entry name" value="Helicase_C-like"/>
</dbReference>
<dbReference type="InterPro" id="IPR027417">
    <property type="entry name" value="P-loop_NTPase"/>
</dbReference>
<evidence type="ECO:0000256" key="11">
    <source>
        <dbReference type="ARBA" id="ARBA00034808"/>
    </source>
</evidence>
<gene>
    <name evidence="16" type="ORF">HannXRQ_Chr12g0355541</name>
</gene>
<evidence type="ECO:0000256" key="13">
    <source>
        <dbReference type="SAM" id="MobiDB-lite"/>
    </source>
</evidence>
<feature type="region of interest" description="Disordered" evidence="13">
    <location>
        <begin position="145"/>
        <end position="177"/>
    </location>
</feature>
<evidence type="ECO:0000256" key="8">
    <source>
        <dbReference type="ARBA" id="ARBA00023235"/>
    </source>
</evidence>
<dbReference type="Pfam" id="PF00271">
    <property type="entry name" value="Helicase_C"/>
    <property type="match status" value="1"/>
</dbReference>
<feature type="region of interest" description="Disordered" evidence="13">
    <location>
        <begin position="303"/>
        <end position="347"/>
    </location>
</feature>
<dbReference type="InParanoid" id="A0A251SZF8"/>
<feature type="region of interest" description="Disordered" evidence="13">
    <location>
        <begin position="236"/>
        <end position="256"/>
    </location>
</feature>
<protein>
    <recommendedName>
        <fullName evidence="11">DNA 3'-5' helicase</fullName>
        <ecNumber evidence="11">5.6.2.4</ecNumber>
    </recommendedName>
</protein>
<comment type="catalytic activity">
    <reaction evidence="10">
        <text>Couples ATP hydrolysis with the unwinding of duplex DNA by translocating in the 3'-5' direction.</text>
        <dbReference type="EC" id="5.6.2.4"/>
    </reaction>
</comment>
<feature type="compositionally biased region" description="Pro residues" evidence="13">
    <location>
        <begin position="802"/>
        <end position="816"/>
    </location>
</feature>
<feature type="compositionally biased region" description="Low complexity" evidence="13">
    <location>
        <begin position="553"/>
        <end position="564"/>
    </location>
</feature>
<dbReference type="CDD" id="cd18794">
    <property type="entry name" value="SF2_C_RecQ"/>
    <property type="match status" value="1"/>
</dbReference>
<proteinExistence type="inferred from homology"/>
<dbReference type="PROSITE" id="PS00690">
    <property type="entry name" value="DEAH_ATP_HELICASE"/>
    <property type="match status" value="1"/>
</dbReference>
<dbReference type="GO" id="GO:0016787">
    <property type="term" value="F:hydrolase activity"/>
    <property type="evidence" value="ECO:0007669"/>
    <property type="project" value="UniProtKB-KW"/>
</dbReference>
<evidence type="ECO:0000256" key="5">
    <source>
        <dbReference type="ARBA" id="ARBA00022806"/>
    </source>
</evidence>
<evidence type="ECO:0000256" key="6">
    <source>
        <dbReference type="ARBA" id="ARBA00022840"/>
    </source>
</evidence>
<evidence type="ECO:0000256" key="12">
    <source>
        <dbReference type="ARBA" id="ARBA00049360"/>
    </source>
</evidence>
<dbReference type="GO" id="GO:0003677">
    <property type="term" value="F:DNA binding"/>
    <property type="evidence" value="ECO:0007669"/>
    <property type="project" value="UniProtKB-KW"/>
</dbReference>
<evidence type="ECO:0000256" key="1">
    <source>
        <dbReference type="ARBA" id="ARBA00004123"/>
    </source>
</evidence>
<dbReference type="Gene3D" id="3.40.50.300">
    <property type="entry name" value="P-loop containing nucleotide triphosphate hydrolases"/>
    <property type="match status" value="2"/>
</dbReference>
<accession>A0A251SZF8</accession>
<feature type="compositionally biased region" description="Low complexity" evidence="13">
    <location>
        <begin position="317"/>
        <end position="330"/>
    </location>
</feature>
<evidence type="ECO:0000256" key="2">
    <source>
        <dbReference type="ARBA" id="ARBA00005446"/>
    </source>
</evidence>
<organism evidence="16 17">
    <name type="scientific">Helianthus annuus</name>
    <name type="common">Common sunflower</name>
    <dbReference type="NCBI Taxonomy" id="4232"/>
    <lineage>
        <taxon>Eukaryota</taxon>
        <taxon>Viridiplantae</taxon>
        <taxon>Streptophyta</taxon>
        <taxon>Embryophyta</taxon>
        <taxon>Tracheophyta</taxon>
        <taxon>Spermatophyta</taxon>
        <taxon>Magnoliopsida</taxon>
        <taxon>eudicotyledons</taxon>
        <taxon>Gunneridae</taxon>
        <taxon>Pentapetalae</taxon>
        <taxon>asterids</taxon>
        <taxon>campanulids</taxon>
        <taxon>Asterales</taxon>
        <taxon>Asteraceae</taxon>
        <taxon>Asteroideae</taxon>
        <taxon>Heliantheae alliance</taxon>
        <taxon>Heliantheae</taxon>
        <taxon>Helianthus</taxon>
    </lineage>
</organism>
<dbReference type="Pfam" id="PF00270">
    <property type="entry name" value="DEAD"/>
    <property type="match status" value="1"/>
</dbReference>
<dbReference type="EMBL" id="CM007901">
    <property type="protein sequence ID" value="OTG03822.1"/>
    <property type="molecule type" value="Genomic_DNA"/>
</dbReference>
<evidence type="ECO:0000256" key="3">
    <source>
        <dbReference type="ARBA" id="ARBA00022741"/>
    </source>
</evidence>
<dbReference type="PROSITE" id="PS51194">
    <property type="entry name" value="HELICASE_CTER"/>
    <property type="match status" value="1"/>
</dbReference>
<comment type="subcellular location">
    <subcellularLocation>
        <location evidence="1">Nucleus</location>
    </subcellularLocation>
</comment>
<dbReference type="SMART" id="SM00490">
    <property type="entry name" value="HELICc"/>
    <property type="match status" value="1"/>
</dbReference>
<dbReference type="GO" id="GO:0005694">
    <property type="term" value="C:chromosome"/>
    <property type="evidence" value="ECO:0000318"/>
    <property type="project" value="GO_Central"/>
</dbReference>
<dbReference type="FunFam" id="3.40.50.300:FF:000772">
    <property type="entry name" value="ATP-dependent DNA helicase Q4"/>
    <property type="match status" value="1"/>
</dbReference>
<dbReference type="InterPro" id="IPR002464">
    <property type="entry name" value="DNA/RNA_helicase_DEAH_CS"/>
</dbReference>
<dbReference type="GO" id="GO:0009378">
    <property type="term" value="F:four-way junction helicase activity"/>
    <property type="evidence" value="ECO:0000318"/>
    <property type="project" value="GO_Central"/>
</dbReference>
<feature type="compositionally biased region" description="Polar residues" evidence="13">
    <location>
        <begin position="530"/>
        <end position="552"/>
    </location>
</feature>
<reference evidence="17" key="1">
    <citation type="journal article" date="2017" name="Nature">
        <title>The sunflower genome provides insights into oil metabolism, flowering and Asterid evolution.</title>
        <authorList>
            <person name="Badouin H."/>
            <person name="Gouzy J."/>
            <person name="Grassa C.J."/>
            <person name="Murat F."/>
            <person name="Staton S.E."/>
            <person name="Cottret L."/>
            <person name="Lelandais-Briere C."/>
            <person name="Owens G.L."/>
            <person name="Carrere S."/>
            <person name="Mayjonade B."/>
            <person name="Legrand L."/>
            <person name="Gill N."/>
            <person name="Kane N.C."/>
            <person name="Bowers J.E."/>
            <person name="Hubner S."/>
            <person name="Bellec A."/>
            <person name="Berard A."/>
            <person name="Berges H."/>
            <person name="Blanchet N."/>
            <person name="Boniface M.C."/>
            <person name="Brunel D."/>
            <person name="Catrice O."/>
            <person name="Chaidir N."/>
            <person name="Claudel C."/>
            <person name="Donnadieu C."/>
            <person name="Faraut T."/>
            <person name="Fievet G."/>
            <person name="Helmstetter N."/>
            <person name="King M."/>
            <person name="Knapp S.J."/>
            <person name="Lai Z."/>
            <person name="Le Paslier M.C."/>
            <person name="Lippi Y."/>
            <person name="Lorenzon L."/>
            <person name="Mandel J.R."/>
            <person name="Marage G."/>
            <person name="Marchand G."/>
            <person name="Marquand E."/>
            <person name="Bret-Mestries E."/>
            <person name="Morien E."/>
            <person name="Nambeesan S."/>
            <person name="Nguyen T."/>
            <person name="Pegot-Espagnet P."/>
            <person name="Pouilly N."/>
            <person name="Raftis F."/>
            <person name="Sallet E."/>
            <person name="Schiex T."/>
            <person name="Thomas J."/>
            <person name="Vandecasteele C."/>
            <person name="Vares D."/>
            <person name="Vear F."/>
            <person name="Vautrin S."/>
            <person name="Crespi M."/>
            <person name="Mangin B."/>
            <person name="Burke J.M."/>
            <person name="Salse J."/>
            <person name="Munos S."/>
            <person name="Vincourt P."/>
            <person name="Rieseberg L.H."/>
            <person name="Langlade N.B."/>
        </authorList>
    </citation>
    <scope>NUCLEOTIDE SEQUENCE [LARGE SCALE GENOMIC DNA]</scope>
    <source>
        <strain evidence="17">cv. SF193</strain>
    </source>
</reference>
<sequence length="1776" mass="200121">MWGKSNCSSILKQNLDFLHFLFLGFCFHDRSWENHMFLEVGSLQINNLETFLHCFFFFLSFYFCFHGGNRGKQMFLEVGSLQKVKIHLPFCFLITKLSRNLIYTFERELTLNMPQESLRSVVYRSFVTCEDPRGVIEGKTIRISKTGSSKMKSRKPEKESLSKSSQSKSSKEKEKMSLVEVKNGAQKLNQAIDSWSNGVSFRSFKSQPKDIANDLLKGALDLQESLLMLGKLQEASCMPSSKKKRETQSDESFGRVGSDRFESFRSYDSGYQKERKSANGSSRDCFMELREVIKDGLSKQNLLPPNKSYRLSPDIASTSSSRSSSMMYSTHEFTSSDSISSRATEEKSKGSNLIAKLMGLEEFPSKPSLKESDVTSKMRPVFDVDLPNVKKPEFFVQKSDREHMSLDEIIIMMQTKGLLRSNKQEIKQSSKRLINDVPPIVLMRPQRLGPDNHNVKVYNNPIRKLNQEKAKTEDKSVENKGKSKSPSNKPKASVHVVPKPQRKQEIEKKIDQIRKMTPPVKRKTTEKAKSTNLISKNASKQVNPQRSVHQNAKSSSVLSSNKLKNQMKNIKTEKQVNESLTNQEETQDSEVAIRETANVRHQSPNKSFRNDSYQVRDVITSTDQPETRNNQEHSSAAASDIDKQKARILKTINVFQESEPANFELFQDCVHEFLTHENGRQNPWIQISILPPRLCVSEDHMIKQIAEKFESLRNYSEVSNESSCEDTVFGLLERDLNLLTIGGAWGTTGWKDGCTVNEVEETVLDLEKIVLSRLIDEVLLELVSMGRFMDNSDGSHISSTPPRQPSPPQPWPPQPPASASAAAARTLLFSNKLRKNPKSNAKPSSSRPILKIKPSTKRPKPPPEPQIDRSVPCETTDATLPSQISGCDSFDATTTTSSSDVNLPFQIRRTSGCSSFDSFYPTEILPAGGSCLSRFSSFSKLRMSSLNFKPTEKDIDDHVNVNYLERVTQKHPNLIDSNLEQQNMPDSSDSASVNETLSCRDLGKVAKKKHPNLIGSCVYVTEQVSKPKPVNEGNFVRLNINGHGGRKKFANKVRKRNPNAYIGNRKSYKRSKRKLKSVGEGEEDEDRFCDEGLPMEENERTETRLDSEVIEKAVFDVRQDPSDDNLVKLLKLVYGYDSFRDGQLEAIKLILSRKSSMVILPTGAGKSLCYQLPAMILEGMSLVISPLVALMYDQLRQLPPVIPGGLLCSSQTLEESSETLRRAQEGALKVLFVSPERLLNTEFTSIFSANSLMSLVVIDEAHCISEWSHNFRPSYMRLRASLLRSSLGVGCILAMTATATTKTMHDVMRSLEIPPTNLVQVAQVRDNLQLSLSLSGNRMKDLMALLKASPYTEVKSIIIYCKYQSETDMISKFLCDSNIRAKSYHSGIPAKDRRRTQELFCSNKIRVIVATVAFGMGLNKSDVGAVIHYSLPESLEEYVQEIGRAGRDGRVSYCHLFFDDTTYFKLRSLMYSDGQDQYTVNKFLSQVFSGDSHSQGRICTIVKESASRKFDMKEEVILTILTRLELAEERYLRLLPQTSVTCVLNFHMTSPALLAAKDTVIETILKKSEIKDGQYVFEIPTVASSIGFQVSTVTNHLQNLKLKGEITYELKDPAYCYMLVNFPRDICSLAADLAKWLSDVESCKVHKVDAMFNAALFAVKTCDRTNGCTDSQHTPCLQKKILEYFNADNDNSIPNKMVQTSRFLRADIKVFLQSNSHAKFTPRAIARIMHGIASPAFPSSTWYKTHFWGRYIQTNIDVIMEAAKAELMACAGKSAV</sequence>
<keyword evidence="4" id="KW-0378">Hydrolase</keyword>
<keyword evidence="8" id="KW-0413">Isomerase</keyword>
<dbReference type="PANTHER" id="PTHR13710:SF108">
    <property type="entry name" value="ATP-DEPENDENT DNA HELICASE Q4"/>
    <property type="match status" value="1"/>
</dbReference>
<feature type="region of interest" description="Disordered" evidence="13">
    <location>
        <begin position="445"/>
        <end position="641"/>
    </location>
</feature>
<dbReference type="GO" id="GO:0005737">
    <property type="term" value="C:cytoplasm"/>
    <property type="evidence" value="ECO:0000318"/>
    <property type="project" value="GO_Central"/>
</dbReference>
<dbReference type="GO" id="GO:0043138">
    <property type="term" value="F:3'-5' DNA helicase activity"/>
    <property type="evidence" value="ECO:0000318"/>
    <property type="project" value="GO_Central"/>
</dbReference>
<dbReference type="FunCoup" id="A0A251SZF8">
    <property type="interactions" value="1544"/>
</dbReference>
<feature type="region of interest" description="Disordered" evidence="13">
    <location>
        <begin position="791"/>
        <end position="898"/>
    </location>
</feature>
<feature type="compositionally biased region" description="Low complexity" evidence="13">
    <location>
        <begin position="838"/>
        <end position="853"/>
    </location>
</feature>
<dbReference type="InterPro" id="IPR004589">
    <property type="entry name" value="DNA_helicase_ATP-dep_RecQ"/>
</dbReference>
<feature type="domain" description="Helicase C-terminal" evidence="15">
    <location>
        <begin position="1338"/>
        <end position="1488"/>
    </location>
</feature>
<keyword evidence="9" id="KW-0539">Nucleus</keyword>
<feature type="compositionally biased region" description="Basic and acidic residues" evidence="13">
    <location>
        <begin position="502"/>
        <end position="514"/>
    </location>
</feature>
<evidence type="ECO:0000256" key="7">
    <source>
        <dbReference type="ARBA" id="ARBA00023125"/>
    </source>
</evidence>
<evidence type="ECO:0000256" key="9">
    <source>
        <dbReference type="ARBA" id="ARBA00023242"/>
    </source>
</evidence>
<dbReference type="PANTHER" id="PTHR13710">
    <property type="entry name" value="DNA HELICASE RECQ FAMILY MEMBER"/>
    <property type="match status" value="1"/>
</dbReference>
<keyword evidence="7" id="KW-0238">DNA-binding</keyword>
<keyword evidence="17" id="KW-1185">Reference proteome</keyword>
<dbReference type="STRING" id="4232.A0A251SZF8"/>
<dbReference type="SUPFAM" id="SSF52540">
    <property type="entry name" value="P-loop containing nucleoside triphosphate hydrolases"/>
    <property type="match status" value="1"/>
</dbReference>
<keyword evidence="6" id="KW-0067">ATP-binding</keyword>
<dbReference type="Proteomes" id="UP000215914">
    <property type="component" value="Chromosome 12"/>
</dbReference>
<feature type="compositionally biased region" description="Basic and acidic residues" evidence="13">
    <location>
        <begin position="465"/>
        <end position="481"/>
    </location>
</feature>